<organism evidence="4 5">
    <name type="scientific">Paenibacillus silvae</name>
    <dbReference type="NCBI Taxonomy" id="1325358"/>
    <lineage>
        <taxon>Bacteria</taxon>
        <taxon>Bacillati</taxon>
        <taxon>Bacillota</taxon>
        <taxon>Bacilli</taxon>
        <taxon>Bacillales</taxon>
        <taxon>Paenibacillaceae</taxon>
        <taxon>Paenibacillus</taxon>
    </lineage>
</organism>
<name>A0A2W6NN61_9BACL</name>
<feature type="transmembrane region" description="Helical" evidence="2">
    <location>
        <begin position="5"/>
        <end position="26"/>
    </location>
</feature>
<feature type="domain" description="Cell envelope-related transcriptional attenuator" evidence="3">
    <location>
        <begin position="86"/>
        <end position="235"/>
    </location>
</feature>
<comment type="similarity">
    <text evidence="1">Belongs to the LytR/CpsA/Psr (LCP) family.</text>
</comment>
<dbReference type="Gene3D" id="3.40.630.190">
    <property type="entry name" value="LCP protein"/>
    <property type="match status" value="1"/>
</dbReference>
<accession>A0A2W6NN61</accession>
<comment type="caution">
    <text evidence="4">The sequence shown here is derived from an EMBL/GenBank/DDBJ whole genome shotgun (WGS) entry which is preliminary data.</text>
</comment>
<dbReference type="PANTHER" id="PTHR33392">
    <property type="entry name" value="POLYISOPRENYL-TEICHOIC ACID--PEPTIDOGLYCAN TEICHOIC ACID TRANSFERASE TAGU"/>
    <property type="match status" value="1"/>
</dbReference>
<protein>
    <submittedName>
        <fullName evidence="4">LytR family transcriptional regulator</fullName>
    </submittedName>
</protein>
<gene>
    <name evidence="4" type="ORF">DN757_02520</name>
</gene>
<dbReference type="RefSeq" id="WP_111268707.1">
    <property type="nucleotide sequence ID" value="NZ_QKWW01000007.1"/>
</dbReference>
<proteinExistence type="inferred from homology"/>
<dbReference type="AlphaFoldDB" id="A0A2W6NN61"/>
<dbReference type="InterPro" id="IPR050922">
    <property type="entry name" value="LytR/CpsA/Psr_CW_biosynth"/>
</dbReference>
<evidence type="ECO:0000256" key="2">
    <source>
        <dbReference type="SAM" id="Phobius"/>
    </source>
</evidence>
<reference evidence="4 5" key="1">
    <citation type="submission" date="2018-06" db="EMBL/GenBank/DDBJ databases">
        <title>Isolation of heavy metals resistant Paenibacillus silvae NC2 from Gold-Copper mine in ZiJin, China.</title>
        <authorList>
            <person name="Xu J."/>
            <person name="Mazhar H.S."/>
            <person name="Rensing C."/>
        </authorList>
    </citation>
    <scope>NUCLEOTIDE SEQUENCE [LARGE SCALE GENOMIC DNA]</scope>
    <source>
        <strain evidence="4 5">NC2</strain>
    </source>
</reference>
<keyword evidence="2" id="KW-1133">Transmembrane helix</keyword>
<evidence type="ECO:0000313" key="4">
    <source>
        <dbReference type="EMBL" id="PZT57304.1"/>
    </source>
</evidence>
<keyword evidence="2" id="KW-0812">Transmembrane</keyword>
<evidence type="ECO:0000313" key="5">
    <source>
        <dbReference type="Proteomes" id="UP000249204"/>
    </source>
</evidence>
<sequence length="334" mass="37081">MLKRWLWGTVLTLVLAVTGVIIYYGYSIVHFANSISTVTSASSSNDGSDKDENSNASLVQIPKWEGQERVNILLIGGDSRGDDAGRSDSVMVASIDPVSKKAHLFSVLRDTYVDIPGHSKSRLNAAFSYGGAELTKQTVSNLLGIPIQHYVYTDFTGFISLVDSLGGIDIDVEKDMYYTSKADKHMYDIDLKKGLQHMDGKTALQYVRFRHDATSDFTRTQRQRIFMTELAKKMQSSTSLFKVPEILEAVAPYIQTDLSPAQMLKLASLGFDIRVNEMNQHQIPPNKLLTNERAGSAQVLGVNVPRLQAYIQKLFEEDHSDSNEAETGQSTSNE</sequence>
<keyword evidence="2" id="KW-0472">Membrane</keyword>
<dbReference type="EMBL" id="QKWW01000007">
    <property type="protein sequence ID" value="PZT57304.1"/>
    <property type="molecule type" value="Genomic_DNA"/>
</dbReference>
<evidence type="ECO:0000256" key="1">
    <source>
        <dbReference type="ARBA" id="ARBA00006068"/>
    </source>
</evidence>
<dbReference type="PANTHER" id="PTHR33392:SF6">
    <property type="entry name" value="POLYISOPRENYL-TEICHOIC ACID--PEPTIDOGLYCAN TEICHOIC ACID TRANSFERASE TAGU"/>
    <property type="match status" value="1"/>
</dbReference>
<dbReference type="Pfam" id="PF03816">
    <property type="entry name" value="LytR_cpsA_psr"/>
    <property type="match status" value="1"/>
</dbReference>
<dbReference type="InterPro" id="IPR004474">
    <property type="entry name" value="LytR_CpsA_psr"/>
</dbReference>
<dbReference type="Proteomes" id="UP000249204">
    <property type="component" value="Unassembled WGS sequence"/>
</dbReference>
<dbReference type="NCBIfam" id="TIGR00350">
    <property type="entry name" value="lytR_cpsA_psr"/>
    <property type="match status" value="1"/>
</dbReference>
<evidence type="ECO:0000259" key="3">
    <source>
        <dbReference type="Pfam" id="PF03816"/>
    </source>
</evidence>